<evidence type="ECO:0000313" key="1">
    <source>
        <dbReference type="EMBL" id="EUC39540.1"/>
    </source>
</evidence>
<reference evidence="1 2" key="1">
    <citation type="journal article" date="2013" name="PLoS Genet.">
        <title>Comparative genome structure, secondary metabolite, and effector coding capacity across Cochliobolus pathogens.</title>
        <authorList>
            <person name="Condon B.J."/>
            <person name="Leng Y."/>
            <person name="Wu D."/>
            <person name="Bushley K.E."/>
            <person name="Ohm R.A."/>
            <person name="Otillar R."/>
            <person name="Martin J."/>
            <person name="Schackwitz W."/>
            <person name="Grimwood J."/>
            <person name="MohdZainudin N."/>
            <person name="Xue C."/>
            <person name="Wang R."/>
            <person name="Manning V.A."/>
            <person name="Dhillon B."/>
            <person name="Tu Z.J."/>
            <person name="Steffenson B.J."/>
            <person name="Salamov A."/>
            <person name="Sun H."/>
            <person name="Lowry S."/>
            <person name="LaButti K."/>
            <person name="Han J."/>
            <person name="Copeland A."/>
            <person name="Lindquist E."/>
            <person name="Barry K."/>
            <person name="Schmutz J."/>
            <person name="Baker S.E."/>
            <person name="Ciuffetti L.M."/>
            <person name="Grigoriev I.V."/>
            <person name="Zhong S."/>
            <person name="Turgeon B.G."/>
        </authorList>
    </citation>
    <scope>NUCLEOTIDE SEQUENCE [LARGE SCALE GENOMIC DNA]</scope>
    <source>
        <strain evidence="1 2">ATCC 44560</strain>
    </source>
</reference>
<dbReference type="Proteomes" id="UP000054032">
    <property type="component" value="Unassembled WGS sequence"/>
</dbReference>
<keyword evidence="2" id="KW-1185">Reference proteome</keyword>
<organism evidence="1 2">
    <name type="scientific">Bipolaris oryzae ATCC 44560</name>
    <dbReference type="NCBI Taxonomy" id="930090"/>
    <lineage>
        <taxon>Eukaryota</taxon>
        <taxon>Fungi</taxon>
        <taxon>Dikarya</taxon>
        <taxon>Ascomycota</taxon>
        <taxon>Pezizomycotina</taxon>
        <taxon>Dothideomycetes</taxon>
        <taxon>Pleosporomycetidae</taxon>
        <taxon>Pleosporales</taxon>
        <taxon>Pleosporineae</taxon>
        <taxon>Pleosporaceae</taxon>
        <taxon>Bipolaris</taxon>
    </lineage>
</organism>
<feature type="non-terminal residue" evidence="1">
    <location>
        <position position="1"/>
    </location>
</feature>
<gene>
    <name evidence="1" type="ORF">COCMIDRAFT_111281</name>
</gene>
<proteinExistence type="predicted"/>
<dbReference type="HOGENOM" id="CLU_2782668_0_0_1"/>
<accession>W6YPE5</accession>
<dbReference type="RefSeq" id="XP_007693942.1">
    <property type="nucleotide sequence ID" value="XM_007695752.1"/>
</dbReference>
<dbReference type="EMBL" id="KI964344">
    <property type="protein sequence ID" value="EUC39540.1"/>
    <property type="molecule type" value="Genomic_DNA"/>
</dbReference>
<protein>
    <submittedName>
        <fullName evidence="1">Uncharacterized protein</fullName>
    </submittedName>
</protein>
<name>W6YPE5_COCMI</name>
<sequence length="69" mass="7247">NPPTSTGHKSTTMATIDKAFAAIASQGLEGESAYFAAIENFGVEVSTLTRRHHAQHDSCTTASFVAHIG</sequence>
<dbReference type="AlphaFoldDB" id="W6YPE5"/>
<dbReference type="KEGG" id="bor:COCMIDRAFT_111281"/>
<evidence type="ECO:0000313" key="2">
    <source>
        <dbReference type="Proteomes" id="UP000054032"/>
    </source>
</evidence>
<dbReference type="GeneID" id="19119745"/>